<dbReference type="SUPFAM" id="SSF56925">
    <property type="entry name" value="OMPA-like"/>
    <property type="match status" value="2"/>
</dbReference>
<reference evidence="2 3" key="1">
    <citation type="submission" date="2024-09" db="EMBL/GenBank/DDBJ databases">
        <authorList>
            <person name="Sun Q."/>
            <person name="Mori K."/>
        </authorList>
    </citation>
    <scope>NUCLEOTIDE SEQUENCE [LARGE SCALE GENOMIC DNA]</scope>
    <source>
        <strain evidence="2 3">CCM 7706</strain>
    </source>
</reference>
<protein>
    <submittedName>
        <fullName evidence="2">Transferrin-binding protein-like solute binding protein</fullName>
    </submittedName>
</protein>
<gene>
    <name evidence="2" type="ORF">ACFFJC_03975</name>
</gene>
<dbReference type="RefSeq" id="WP_379486201.1">
    <property type="nucleotide sequence ID" value="NZ_JBHLWK010000007.1"/>
</dbReference>
<sequence>MTDLKVSQSFINDAATLKGTWDLPTGTAIEGTSKSSALSIRYDAGSGSYSVSSDGRNQSFSASDVSSQDAYDTMYRRTDGSRSETLILVKQPYTGTAAKRYVAMGSWQSSTVIEGRQSTEFTSFTYGLPTASAMVPRTGAAAYGIDMFGLVTMPGEEPMSFQGSGKLSVDFAQGIFTTQTYATEDGLVTDKGVSGGGIELRAGGSLSSDGGTFAGNAVYGSSYGQASGTIAGRLYGPNGEELGATFQTSNAAGMAAVGSLVGSRDATLTPDGQTLTTLTSGQYFYARSGSSGGGSITWLNSETFDYAPYSSDMVGGRFTINEKVVSKDANFTAYAKTGDNGYGPQQVLLELYKPGSANSELALTYASFGHWAGTRAGSTQDFYFTYGFATGGNFLAARTGKARYEGLAYGTGTGASARYDVKGTSSFDVDFGAQTFGGALALAGTDRASGGRTDFGSFEMAGTLAVRDSSLAGVVSRGGASVGSVNAQFFGADAQEVAGTFYVNAPAGVGIQGAIVTKRR</sequence>
<dbReference type="EMBL" id="JBHLWK010000007">
    <property type="protein sequence ID" value="MFC0203427.1"/>
    <property type="molecule type" value="Genomic_DNA"/>
</dbReference>
<evidence type="ECO:0000313" key="3">
    <source>
        <dbReference type="Proteomes" id="UP001589798"/>
    </source>
</evidence>
<keyword evidence="3" id="KW-1185">Reference proteome</keyword>
<dbReference type="Pfam" id="PF01298">
    <property type="entry name" value="TbpB_B_D"/>
    <property type="match status" value="1"/>
</dbReference>
<dbReference type="Proteomes" id="UP001589798">
    <property type="component" value="Unassembled WGS sequence"/>
</dbReference>
<dbReference type="InterPro" id="IPR001677">
    <property type="entry name" value="TbpB_B_D"/>
</dbReference>
<name>A0ABV6CRR8_9SPHN</name>
<organism evidence="2 3">
    <name type="scientific">Novosphingobium soli</name>
    <dbReference type="NCBI Taxonomy" id="574956"/>
    <lineage>
        <taxon>Bacteria</taxon>
        <taxon>Pseudomonadati</taxon>
        <taxon>Pseudomonadota</taxon>
        <taxon>Alphaproteobacteria</taxon>
        <taxon>Sphingomonadales</taxon>
        <taxon>Sphingomonadaceae</taxon>
        <taxon>Novosphingobium</taxon>
    </lineage>
</organism>
<feature type="domain" description="Transferrin-binding protein B C-lobe/N-lobe beta-barrel" evidence="1">
    <location>
        <begin position="399"/>
        <end position="505"/>
    </location>
</feature>
<comment type="caution">
    <text evidence="2">The sequence shown here is derived from an EMBL/GenBank/DDBJ whole genome shotgun (WGS) entry which is preliminary data.</text>
</comment>
<dbReference type="InterPro" id="IPR011250">
    <property type="entry name" value="OMP/PagP_B-barrel"/>
</dbReference>
<evidence type="ECO:0000313" key="2">
    <source>
        <dbReference type="EMBL" id="MFC0203427.1"/>
    </source>
</evidence>
<proteinExistence type="predicted"/>
<accession>A0ABV6CRR8</accession>
<dbReference type="Gene3D" id="2.40.160.90">
    <property type="match status" value="2"/>
</dbReference>
<evidence type="ECO:0000259" key="1">
    <source>
        <dbReference type="Pfam" id="PF01298"/>
    </source>
</evidence>